<keyword evidence="3" id="KW-1185">Reference proteome</keyword>
<comment type="caution">
    <text evidence="2">The sequence shown here is derived from an EMBL/GenBank/DDBJ whole genome shotgun (WGS) entry which is preliminary data.</text>
</comment>
<feature type="compositionally biased region" description="Basic and acidic residues" evidence="1">
    <location>
        <begin position="1"/>
        <end position="15"/>
    </location>
</feature>
<name>A0ABV0RGA7_9TELE</name>
<reference evidence="2 3" key="1">
    <citation type="submission" date="2021-06" db="EMBL/GenBank/DDBJ databases">
        <authorList>
            <person name="Palmer J.M."/>
        </authorList>
    </citation>
    <scope>NUCLEOTIDE SEQUENCE [LARGE SCALE GENOMIC DNA]</scope>
    <source>
        <strain evidence="2 3">XC_2019</strain>
        <tissue evidence="2">Muscle</tissue>
    </source>
</reference>
<organism evidence="2 3">
    <name type="scientific">Xenoophorus captivus</name>
    <dbReference type="NCBI Taxonomy" id="1517983"/>
    <lineage>
        <taxon>Eukaryota</taxon>
        <taxon>Metazoa</taxon>
        <taxon>Chordata</taxon>
        <taxon>Craniata</taxon>
        <taxon>Vertebrata</taxon>
        <taxon>Euteleostomi</taxon>
        <taxon>Actinopterygii</taxon>
        <taxon>Neopterygii</taxon>
        <taxon>Teleostei</taxon>
        <taxon>Neoteleostei</taxon>
        <taxon>Acanthomorphata</taxon>
        <taxon>Ovalentaria</taxon>
        <taxon>Atherinomorphae</taxon>
        <taxon>Cyprinodontiformes</taxon>
        <taxon>Goodeidae</taxon>
        <taxon>Xenoophorus</taxon>
    </lineage>
</organism>
<proteinExistence type="predicted"/>
<dbReference type="EMBL" id="JAHRIN010044027">
    <property type="protein sequence ID" value="MEQ2207198.1"/>
    <property type="molecule type" value="Genomic_DNA"/>
</dbReference>
<gene>
    <name evidence="2" type="ORF">XENOCAPTIV_008633</name>
</gene>
<protein>
    <submittedName>
        <fullName evidence="2">Uncharacterized protein</fullName>
    </submittedName>
</protein>
<feature type="region of interest" description="Disordered" evidence="1">
    <location>
        <begin position="1"/>
        <end position="24"/>
    </location>
</feature>
<accession>A0ABV0RGA7</accession>
<evidence type="ECO:0000313" key="2">
    <source>
        <dbReference type="EMBL" id="MEQ2207198.1"/>
    </source>
</evidence>
<evidence type="ECO:0000313" key="3">
    <source>
        <dbReference type="Proteomes" id="UP001434883"/>
    </source>
</evidence>
<evidence type="ECO:0000256" key="1">
    <source>
        <dbReference type="SAM" id="MobiDB-lite"/>
    </source>
</evidence>
<sequence length="104" mass="10609">MKIENNQERKSESSHRLKTISESQRVRSGLGTLVSPQGLCDCSLGALGGLTGHRAHLPPLVCREPQGAAPAVEAVLLQHPGAPALLPAAAAAAAAVHLPGQTPA</sequence>
<dbReference type="Proteomes" id="UP001434883">
    <property type="component" value="Unassembled WGS sequence"/>
</dbReference>